<dbReference type="VEuPathDB" id="FungiDB:PV09_01094"/>
<evidence type="ECO:0000256" key="3">
    <source>
        <dbReference type="SAM" id="MobiDB-lite"/>
    </source>
</evidence>
<dbReference type="PANTHER" id="PTHR46128">
    <property type="entry name" value="MITOCHONDRIAL GROUP I INTRON SPLICING FACTOR CCM1"/>
    <property type="match status" value="1"/>
</dbReference>
<feature type="region of interest" description="Disordered" evidence="3">
    <location>
        <begin position="629"/>
        <end position="667"/>
    </location>
</feature>
<evidence type="ECO:0000256" key="1">
    <source>
        <dbReference type="ARBA" id="ARBA00007626"/>
    </source>
</evidence>
<dbReference type="InterPro" id="IPR002885">
    <property type="entry name" value="PPR_rpt"/>
</dbReference>
<dbReference type="PROSITE" id="PS51375">
    <property type="entry name" value="PPR"/>
    <property type="match status" value="1"/>
</dbReference>
<protein>
    <recommendedName>
        <fullName evidence="6">Pentacotripeptide-repeat region of PRORP domain-containing protein</fullName>
    </recommendedName>
</protein>
<dbReference type="RefSeq" id="XP_016218032.1">
    <property type="nucleotide sequence ID" value="XM_016353937.1"/>
</dbReference>
<keyword evidence="5" id="KW-1185">Reference proteome</keyword>
<name>A0A0D2AN57_9PEZI</name>
<dbReference type="Pfam" id="PF13041">
    <property type="entry name" value="PPR_2"/>
    <property type="match status" value="1"/>
</dbReference>
<dbReference type="Gene3D" id="1.25.40.10">
    <property type="entry name" value="Tetratricopeptide repeat domain"/>
    <property type="match status" value="1"/>
</dbReference>
<dbReference type="InterPro" id="IPR011990">
    <property type="entry name" value="TPR-like_helical_dom_sf"/>
</dbReference>
<sequence>MLECRACLWRCLRAICSEISPPPFVGFSPSKGRPRAKGAPHISIRHASSLRKPGRETFEKPQNSIIRAVKSIASVPHSSTSLVTTAQWRRLKLELPWLASDRMKVLERTKTLLKSGRRAEAIELVRLVSKNHDCTIAWNALLSDLMEDKKVNAAFKLYNDMKKRGQHPDSYTYSTLFNGLCSNSTVPNIGRRAVALWQSLNNPNSKIRPTILLTNAALKACASAKDMDAIWAIAAAIPDSGPEAANSITYTTILNAMRFDTEVELGSDITKAQEVALDTAVAQGRRIWIDIVNRWTNARLVIDENLVCAMGRLLHASLRAHDWDDIFSLFAQTMDIPRQAPPLSARDSTYHSTIPDLSPAPFGCSDRTIPLPSHEVSDKIGKEFCVPRKGCMEVKPTNITLTLLIEACQKMFLPRPAKRYWKLLTQDPKFAITPDEVSCHAYLRMLRQSKASADAVLFVRDDMKDVPVAGKTFRIAISACVKNMISPYAMKEATDLMDIMLMRLKVVDIKASIMYMKLALSSPHVQDTLVALAYMTPKRTRLDEILSKGSAQDMQTMLELAKLVVSGFDRVLNSDAVPEQSGRDDYKRRKATWTYAVQRLMNNGLRDKPILSDEELTLHAKKKALQRFERKKERDYLRQKRQNSQAVQIDEEKRRQEALPALESDPM</sequence>
<dbReference type="HOGENOM" id="CLU_014304_3_0_1"/>
<feature type="repeat" description="PPR" evidence="2">
    <location>
        <begin position="134"/>
        <end position="168"/>
    </location>
</feature>
<dbReference type="InParanoid" id="A0A0D2AN57"/>
<accession>A0A0D2AN57</accession>
<comment type="similarity">
    <text evidence="1">Belongs to the PPR family. P subfamily.</text>
</comment>
<dbReference type="InterPro" id="IPR050872">
    <property type="entry name" value="PPR_P_subfamily"/>
</dbReference>
<dbReference type="GeneID" id="27309067"/>
<evidence type="ECO:0000256" key="2">
    <source>
        <dbReference type="PROSITE-ProRule" id="PRU00708"/>
    </source>
</evidence>
<proteinExistence type="inferred from homology"/>
<dbReference type="EMBL" id="KN847531">
    <property type="protein sequence ID" value="KIW08163.1"/>
    <property type="molecule type" value="Genomic_DNA"/>
</dbReference>
<gene>
    <name evidence="4" type="ORF">PV09_01094</name>
</gene>
<evidence type="ECO:0000313" key="5">
    <source>
        <dbReference type="Proteomes" id="UP000053259"/>
    </source>
</evidence>
<reference evidence="4 5" key="1">
    <citation type="submission" date="2015-01" db="EMBL/GenBank/DDBJ databases">
        <title>The Genome Sequence of Ochroconis gallopava CBS43764.</title>
        <authorList>
            <consortium name="The Broad Institute Genomics Platform"/>
            <person name="Cuomo C."/>
            <person name="de Hoog S."/>
            <person name="Gorbushina A."/>
            <person name="Stielow B."/>
            <person name="Teixiera M."/>
            <person name="Abouelleil A."/>
            <person name="Chapman S.B."/>
            <person name="Priest M."/>
            <person name="Young S.K."/>
            <person name="Wortman J."/>
            <person name="Nusbaum C."/>
            <person name="Birren B."/>
        </authorList>
    </citation>
    <scope>NUCLEOTIDE SEQUENCE [LARGE SCALE GENOMIC DNA]</scope>
    <source>
        <strain evidence="4 5">CBS 43764</strain>
    </source>
</reference>
<organism evidence="4 5">
    <name type="scientific">Verruconis gallopava</name>
    <dbReference type="NCBI Taxonomy" id="253628"/>
    <lineage>
        <taxon>Eukaryota</taxon>
        <taxon>Fungi</taxon>
        <taxon>Dikarya</taxon>
        <taxon>Ascomycota</taxon>
        <taxon>Pezizomycotina</taxon>
        <taxon>Dothideomycetes</taxon>
        <taxon>Pleosporomycetidae</taxon>
        <taxon>Venturiales</taxon>
        <taxon>Sympoventuriaceae</taxon>
        <taxon>Verruconis</taxon>
    </lineage>
</organism>
<evidence type="ECO:0008006" key="6">
    <source>
        <dbReference type="Google" id="ProtNLM"/>
    </source>
</evidence>
<dbReference type="Proteomes" id="UP000053259">
    <property type="component" value="Unassembled WGS sequence"/>
</dbReference>
<feature type="compositionally biased region" description="Basic and acidic residues" evidence="3">
    <location>
        <begin position="629"/>
        <end position="638"/>
    </location>
</feature>
<dbReference type="PANTHER" id="PTHR46128:SF211">
    <property type="entry name" value="PENTACOTRIPEPTIDE-REPEAT REGION OF PRORP DOMAIN-CONTAINING PROTEIN"/>
    <property type="match status" value="1"/>
</dbReference>
<dbReference type="NCBIfam" id="TIGR00756">
    <property type="entry name" value="PPR"/>
    <property type="match status" value="1"/>
</dbReference>
<evidence type="ECO:0000313" key="4">
    <source>
        <dbReference type="EMBL" id="KIW08163.1"/>
    </source>
</evidence>
<dbReference type="AlphaFoldDB" id="A0A0D2AN57"/>
<dbReference type="STRING" id="253628.A0A0D2AN57"/>
<dbReference type="OrthoDB" id="185373at2759"/>